<accession>D6RLG6</accession>
<keyword evidence="1" id="KW-0732">Signal</keyword>
<protein>
    <submittedName>
        <fullName evidence="2">Uncharacterized protein</fullName>
    </submittedName>
</protein>
<dbReference type="VEuPathDB" id="FungiDB:CC1G_14284"/>
<comment type="caution">
    <text evidence="2">The sequence shown here is derived from an EMBL/GenBank/DDBJ whole genome shotgun (WGS) entry which is preliminary data.</text>
</comment>
<dbReference type="GeneID" id="9378315"/>
<name>D6RLG6_COPC7</name>
<dbReference type="InParanoid" id="D6RLG6"/>
<evidence type="ECO:0000256" key="1">
    <source>
        <dbReference type="SAM" id="SignalP"/>
    </source>
</evidence>
<dbReference type="AlphaFoldDB" id="D6RLG6"/>
<dbReference type="KEGG" id="cci:CC1G_14284"/>
<feature type="chain" id="PRO_5003087682" evidence="1">
    <location>
        <begin position="18"/>
        <end position="73"/>
    </location>
</feature>
<keyword evidence="3" id="KW-1185">Reference proteome</keyword>
<evidence type="ECO:0000313" key="2">
    <source>
        <dbReference type="EMBL" id="EFI28260.1"/>
    </source>
</evidence>
<gene>
    <name evidence="2" type="ORF">CC1G_14284</name>
</gene>
<dbReference type="RefSeq" id="XP_002911754.1">
    <property type="nucleotide sequence ID" value="XM_002911708.1"/>
</dbReference>
<evidence type="ECO:0000313" key="3">
    <source>
        <dbReference type="Proteomes" id="UP000001861"/>
    </source>
</evidence>
<reference evidence="2 3" key="1">
    <citation type="journal article" date="2010" name="Proc. Natl. Acad. Sci. U.S.A.">
        <title>Insights into evolution of multicellular fungi from the assembled chromosomes of the mushroom Coprinopsis cinerea (Coprinus cinereus).</title>
        <authorList>
            <person name="Stajich J.E."/>
            <person name="Wilke S.K."/>
            <person name="Ahren D."/>
            <person name="Au C.H."/>
            <person name="Birren B.W."/>
            <person name="Borodovsky M."/>
            <person name="Burns C."/>
            <person name="Canback B."/>
            <person name="Casselton L.A."/>
            <person name="Cheng C.K."/>
            <person name="Deng J."/>
            <person name="Dietrich F.S."/>
            <person name="Fargo D.C."/>
            <person name="Farman M.L."/>
            <person name="Gathman A.C."/>
            <person name="Goldberg J."/>
            <person name="Guigo R."/>
            <person name="Hoegger P.J."/>
            <person name="Hooker J.B."/>
            <person name="Huggins A."/>
            <person name="James T.Y."/>
            <person name="Kamada T."/>
            <person name="Kilaru S."/>
            <person name="Kodira C."/>
            <person name="Kues U."/>
            <person name="Kupfer D."/>
            <person name="Kwan H.S."/>
            <person name="Lomsadze A."/>
            <person name="Li W."/>
            <person name="Lilly W.W."/>
            <person name="Ma L.J."/>
            <person name="Mackey A.J."/>
            <person name="Manning G."/>
            <person name="Martin F."/>
            <person name="Muraguchi H."/>
            <person name="Natvig D.O."/>
            <person name="Palmerini H."/>
            <person name="Ramesh M.A."/>
            <person name="Rehmeyer C.J."/>
            <person name="Roe B.A."/>
            <person name="Shenoy N."/>
            <person name="Stanke M."/>
            <person name="Ter-Hovhannisyan V."/>
            <person name="Tunlid A."/>
            <person name="Velagapudi R."/>
            <person name="Vision T.J."/>
            <person name="Zeng Q."/>
            <person name="Zolan M.E."/>
            <person name="Pukkila P.J."/>
        </authorList>
    </citation>
    <scope>NUCLEOTIDE SEQUENCE [LARGE SCALE GENOMIC DNA]</scope>
    <source>
        <strain evidence="3">Okayama-7 / 130 / ATCC MYA-4618 / FGSC 9003</strain>
    </source>
</reference>
<feature type="signal peptide" evidence="1">
    <location>
        <begin position="1"/>
        <end position="17"/>
    </location>
</feature>
<dbReference type="HOGENOM" id="CLU_2704701_0_0_1"/>
<dbReference type="Proteomes" id="UP000001861">
    <property type="component" value="Unassembled WGS sequence"/>
</dbReference>
<proteinExistence type="predicted"/>
<organism evidence="2 3">
    <name type="scientific">Coprinopsis cinerea (strain Okayama-7 / 130 / ATCC MYA-4618 / FGSC 9003)</name>
    <name type="common">Inky cap fungus</name>
    <name type="synonym">Hormographiella aspergillata</name>
    <dbReference type="NCBI Taxonomy" id="240176"/>
    <lineage>
        <taxon>Eukaryota</taxon>
        <taxon>Fungi</taxon>
        <taxon>Dikarya</taxon>
        <taxon>Basidiomycota</taxon>
        <taxon>Agaricomycotina</taxon>
        <taxon>Agaricomycetes</taxon>
        <taxon>Agaricomycetidae</taxon>
        <taxon>Agaricales</taxon>
        <taxon>Agaricineae</taxon>
        <taxon>Psathyrellaceae</taxon>
        <taxon>Coprinopsis</taxon>
    </lineage>
</organism>
<sequence>MATGCLILGLGLIGLHWQGFIPSLPWRDGNGKGGMQRLMVPKFKFITRRMNDLSEIAMVVVNSLSVVEPPAKR</sequence>
<dbReference type="EMBL" id="AACS02000003">
    <property type="protein sequence ID" value="EFI28260.1"/>
    <property type="molecule type" value="Genomic_DNA"/>
</dbReference>